<dbReference type="Proteomes" id="UP000324800">
    <property type="component" value="Unassembled WGS sequence"/>
</dbReference>
<organism evidence="1 2">
    <name type="scientific">Streblomastix strix</name>
    <dbReference type="NCBI Taxonomy" id="222440"/>
    <lineage>
        <taxon>Eukaryota</taxon>
        <taxon>Metamonada</taxon>
        <taxon>Preaxostyla</taxon>
        <taxon>Oxymonadida</taxon>
        <taxon>Streblomastigidae</taxon>
        <taxon>Streblomastix</taxon>
    </lineage>
</organism>
<evidence type="ECO:0000313" key="1">
    <source>
        <dbReference type="EMBL" id="KAA6361383.1"/>
    </source>
</evidence>
<gene>
    <name evidence="1" type="ORF">EZS28_043090</name>
</gene>
<feature type="non-terminal residue" evidence="1">
    <location>
        <position position="72"/>
    </location>
</feature>
<dbReference type="AlphaFoldDB" id="A0A5J4TU13"/>
<comment type="caution">
    <text evidence="1">The sequence shown here is derived from an EMBL/GenBank/DDBJ whole genome shotgun (WGS) entry which is preliminary data.</text>
</comment>
<accession>A0A5J4TU13</accession>
<name>A0A5J4TU13_9EUKA</name>
<reference evidence="1 2" key="1">
    <citation type="submission" date="2019-03" db="EMBL/GenBank/DDBJ databases">
        <title>Single cell metagenomics reveals metabolic interactions within the superorganism composed of flagellate Streblomastix strix and complex community of Bacteroidetes bacteria on its surface.</title>
        <authorList>
            <person name="Treitli S.C."/>
            <person name="Kolisko M."/>
            <person name="Husnik F."/>
            <person name="Keeling P."/>
            <person name="Hampl V."/>
        </authorList>
    </citation>
    <scope>NUCLEOTIDE SEQUENCE [LARGE SCALE GENOMIC DNA]</scope>
    <source>
        <strain evidence="1">ST1C</strain>
    </source>
</reference>
<dbReference type="EMBL" id="SNRW01025627">
    <property type="protein sequence ID" value="KAA6361383.1"/>
    <property type="molecule type" value="Genomic_DNA"/>
</dbReference>
<sequence length="72" mass="7625">MTSVEILQSLGVRLIPADPESQDRMANVLKSTAKILADLVKGVTTPGLPDVMASGLGIEKEKAETTINNLFS</sequence>
<proteinExistence type="predicted"/>
<protein>
    <submittedName>
        <fullName evidence="1">Uncharacterized protein</fullName>
    </submittedName>
</protein>
<evidence type="ECO:0000313" key="2">
    <source>
        <dbReference type="Proteomes" id="UP000324800"/>
    </source>
</evidence>